<accession>A0A2X4R8Q9</accession>
<reference evidence="3 4" key="1">
    <citation type="submission" date="2018-06" db="EMBL/GenBank/DDBJ databases">
        <authorList>
            <consortium name="Pathogen Informatics"/>
            <person name="Doyle S."/>
        </authorList>
    </citation>
    <scope>NUCLEOTIDE SEQUENCE [LARGE SCALE GENOMIC DNA]</scope>
    <source>
        <strain evidence="3 4">NCTC10288</strain>
    </source>
</reference>
<evidence type="ECO:0000313" key="4">
    <source>
        <dbReference type="Proteomes" id="UP000249264"/>
    </source>
</evidence>
<dbReference type="InterPro" id="IPR006976">
    <property type="entry name" value="VanZ-like"/>
</dbReference>
<dbReference type="PANTHER" id="PTHR36834:SF2">
    <property type="entry name" value="MEMBRANE PROTEIN"/>
    <property type="match status" value="1"/>
</dbReference>
<proteinExistence type="predicted"/>
<feature type="transmembrane region" description="Helical" evidence="1">
    <location>
        <begin position="60"/>
        <end position="78"/>
    </location>
</feature>
<dbReference type="Proteomes" id="UP000249264">
    <property type="component" value="Chromosome 1"/>
</dbReference>
<dbReference type="KEGG" id="cmin:NCTC10288_00125"/>
<feature type="domain" description="VanZ-like" evidence="2">
    <location>
        <begin position="9"/>
        <end position="128"/>
    </location>
</feature>
<evidence type="ECO:0000259" key="2">
    <source>
        <dbReference type="Pfam" id="PF04892"/>
    </source>
</evidence>
<feature type="transmembrane region" description="Helical" evidence="1">
    <location>
        <begin position="136"/>
        <end position="155"/>
    </location>
</feature>
<keyword evidence="1" id="KW-1133">Transmembrane helix</keyword>
<keyword evidence="1" id="KW-0472">Membrane</keyword>
<keyword evidence="1" id="KW-0812">Transmembrane</keyword>
<gene>
    <name evidence="3" type="ORF">NCTC10288_00125</name>
</gene>
<organism evidence="3 4">
    <name type="scientific">Corynebacterium minutissimum</name>
    <dbReference type="NCBI Taxonomy" id="38301"/>
    <lineage>
        <taxon>Bacteria</taxon>
        <taxon>Bacillati</taxon>
        <taxon>Actinomycetota</taxon>
        <taxon>Actinomycetes</taxon>
        <taxon>Mycobacteriales</taxon>
        <taxon>Corynebacteriaceae</taxon>
        <taxon>Corynebacterium</taxon>
    </lineage>
</organism>
<sequence>MLNKLSLAAWVAVMVALTTLKPFYQIGYLWKPENQRVRDLRLVPLDEFSGDTWFGPLFEYAGNTAFFIPFGMLVFAQCRSVTKAAAWGFALSVALEIAQYTFALGRTDIDDLIFNTLGALLGAAGARLCGERFFPVWRWLALAAAGVFLVLVILGPRLGDPNAVVDL</sequence>
<dbReference type="AlphaFoldDB" id="A0A2X4R8Q9"/>
<dbReference type="InterPro" id="IPR053150">
    <property type="entry name" value="Teicoplanin_resist-assoc"/>
</dbReference>
<dbReference type="PANTHER" id="PTHR36834">
    <property type="entry name" value="MEMBRANE PROTEIN-RELATED"/>
    <property type="match status" value="1"/>
</dbReference>
<evidence type="ECO:0000256" key="1">
    <source>
        <dbReference type="SAM" id="Phobius"/>
    </source>
</evidence>
<dbReference type="STRING" id="38301.NX84_00685"/>
<name>A0A2X4R8Q9_9CORY</name>
<dbReference type="Pfam" id="PF04892">
    <property type="entry name" value="VanZ"/>
    <property type="match status" value="1"/>
</dbReference>
<protein>
    <submittedName>
        <fullName evidence="3">Hypothetical membrane protein</fullName>
    </submittedName>
</protein>
<dbReference type="EMBL" id="LS483460">
    <property type="protein sequence ID" value="SQH98231.1"/>
    <property type="molecule type" value="Genomic_DNA"/>
</dbReference>
<evidence type="ECO:0000313" key="3">
    <source>
        <dbReference type="EMBL" id="SQH98231.1"/>
    </source>
</evidence>